<evidence type="ECO:0000313" key="1">
    <source>
        <dbReference type="EMBL" id="RDH85509.1"/>
    </source>
</evidence>
<organism evidence="1 2">
    <name type="scientific">endosymbiont of Escarpia spicata</name>
    <dbReference type="NCBI Taxonomy" id="2200908"/>
    <lineage>
        <taxon>Bacteria</taxon>
        <taxon>Pseudomonadati</taxon>
        <taxon>Pseudomonadota</taxon>
        <taxon>Gammaproteobacteria</taxon>
        <taxon>sulfur-oxidizing symbionts</taxon>
    </lineage>
</organism>
<name>A0A370DKT5_9GAMM</name>
<proteinExistence type="predicted"/>
<sequence>MVRTAHPTLISPNRRVCHAHQATGFSYTEVLVAITLIPALESLHSGVLGSGIHSAHANHHHRLTGKMEEILAKSFSSLEQEADAAGGPAVIVDAYSDTAGTASRRLVYLARYDGDISMPITTPSLMLTRACYG</sequence>
<dbReference type="AlphaFoldDB" id="A0A370DKT5"/>
<gene>
    <name evidence="1" type="ORF">DIZ78_11260</name>
</gene>
<comment type="caution">
    <text evidence="1">The sequence shown here is derived from an EMBL/GenBank/DDBJ whole genome shotgun (WGS) entry which is preliminary data.</text>
</comment>
<protein>
    <submittedName>
        <fullName evidence="1">Uncharacterized protein</fullName>
    </submittedName>
</protein>
<dbReference type="Proteomes" id="UP000254771">
    <property type="component" value="Unassembled WGS sequence"/>
</dbReference>
<dbReference type="EMBL" id="QFXE01000013">
    <property type="protein sequence ID" value="RDH85509.1"/>
    <property type="molecule type" value="Genomic_DNA"/>
</dbReference>
<evidence type="ECO:0000313" key="2">
    <source>
        <dbReference type="Proteomes" id="UP000254771"/>
    </source>
</evidence>
<accession>A0A370DKT5</accession>
<keyword evidence="2" id="KW-1185">Reference proteome</keyword>
<reference evidence="1 2" key="1">
    <citation type="journal article" date="2018" name="ISME J.">
        <title>Endosymbiont genomes yield clues of tubeworm success.</title>
        <authorList>
            <person name="Li Y."/>
            <person name="Liles M.R."/>
            <person name="Halanych K.M."/>
        </authorList>
    </citation>
    <scope>NUCLEOTIDE SEQUENCE [LARGE SCALE GENOMIC DNA]</scope>
    <source>
        <strain evidence="1">A1462</strain>
    </source>
</reference>